<feature type="region of interest" description="Disordered" evidence="1">
    <location>
        <begin position="1"/>
        <end position="40"/>
    </location>
</feature>
<proteinExistence type="predicted"/>
<organism evidence="2 3">
    <name type="scientific">Adiantum capillus-veneris</name>
    <name type="common">Maidenhair fern</name>
    <dbReference type="NCBI Taxonomy" id="13818"/>
    <lineage>
        <taxon>Eukaryota</taxon>
        <taxon>Viridiplantae</taxon>
        <taxon>Streptophyta</taxon>
        <taxon>Embryophyta</taxon>
        <taxon>Tracheophyta</taxon>
        <taxon>Polypodiopsida</taxon>
        <taxon>Polypodiidae</taxon>
        <taxon>Polypodiales</taxon>
        <taxon>Pteridineae</taxon>
        <taxon>Pteridaceae</taxon>
        <taxon>Vittarioideae</taxon>
        <taxon>Adiantum</taxon>
    </lineage>
</organism>
<sequence>MRVEEEDGGGCARELGAGGLQRSESLEARSASGLAPMQPQRKLRARMMRQPSACEAMSRKQIQLVAAAAAATCAEQGAHGYSNMQNICNIQPVGDDAEHAAITSHPHVVDAPGTCLCGNGVKASQVSPCSTAEENMMLESSVQSVIDQQMPAEIGAPTSHEMLNIRPSATSSSLSSRVLLAPSQQIVLQQPDSSIIIDESQIQAKITLGSTGSTGNPWAAYDWTIP</sequence>
<dbReference type="Proteomes" id="UP000886520">
    <property type="component" value="Chromosome 15"/>
</dbReference>
<accession>A0A9D4UK54</accession>
<reference evidence="2" key="1">
    <citation type="submission" date="2021-01" db="EMBL/GenBank/DDBJ databases">
        <title>Adiantum capillus-veneris genome.</title>
        <authorList>
            <person name="Fang Y."/>
            <person name="Liao Q."/>
        </authorList>
    </citation>
    <scope>NUCLEOTIDE SEQUENCE</scope>
    <source>
        <strain evidence="2">H3</strain>
        <tissue evidence="2">Leaf</tissue>
    </source>
</reference>
<protein>
    <submittedName>
        <fullName evidence="2">Uncharacterized protein</fullName>
    </submittedName>
</protein>
<dbReference type="AlphaFoldDB" id="A0A9D4UK54"/>
<keyword evidence="3" id="KW-1185">Reference proteome</keyword>
<evidence type="ECO:0000313" key="3">
    <source>
        <dbReference type="Proteomes" id="UP000886520"/>
    </source>
</evidence>
<evidence type="ECO:0000313" key="2">
    <source>
        <dbReference type="EMBL" id="KAI5069212.1"/>
    </source>
</evidence>
<dbReference type="EMBL" id="JABFUD020000015">
    <property type="protein sequence ID" value="KAI5069212.1"/>
    <property type="molecule type" value="Genomic_DNA"/>
</dbReference>
<comment type="caution">
    <text evidence="2">The sequence shown here is derived from an EMBL/GenBank/DDBJ whole genome shotgun (WGS) entry which is preliminary data.</text>
</comment>
<name>A0A9D4UK54_ADICA</name>
<gene>
    <name evidence="2" type="ORF">GOP47_0015513</name>
</gene>
<evidence type="ECO:0000256" key="1">
    <source>
        <dbReference type="SAM" id="MobiDB-lite"/>
    </source>
</evidence>